<proteinExistence type="predicted"/>
<evidence type="ECO:0000256" key="1">
    <source>
        <dbReference type="SAM" id="MobiDB-lite"/>
    </source>
</evidence>
<evidence type="ECO:0000313" key="3">
    <source>
        <dbReference type="Proteomes" id="UP000837857"/>
    </source>
</evidence>
<feature type="non-terminal residue" evidence="2">
    <location>
        <position position="1"/>
    </location>
</feature>
<feature type="compositionally biased region" description="Basic and acidic residues" evidence="1">
    <location>
        <begin position="44"/>
        <end position="60"/>
    </location>
</feature>
<feature type="region of interest" description="Disordered" evidence="1">
    <location>
        <begin position="41"/>
        <end position="73"/>
    </location>
</feature>
<keyword evidence="3" id="KW-1185">Reference proteome</keyword>
<accession>A0ABN8HUR3</accession>
<protein>
    <submittedName>
        <fullName evidence="2">Uncharacterized protein</fullName>
    </submittedName>
</protein>
<name>A0ABN8HUR3_9NEOP</name>
<dbReference type="Proteomes" id="UP000837857">
    <property type="component" value="Chromosome 11"/>
</dbReference>
<evidence type="ECO:0000313" key="2">
    <source>
        <dbReference type="EMBL" id="CAH2039913.1"/>
    </source>
</evidence>
<reference evidence="2" key="1">
    <citation type="submission" date="2022-03" db="EMBL/GenBank/DDBJ databases">
        <authorList>
            <person name="Martin H S."/>
        </authorList>
    </citation>
    <scope>NUCLEOTIDE SEQUENCE</scope>
</reference>
<gene>
    <name evidence="2" type="ORF">IPOD504_LOCUS2104</name>
</gene>
<dbReference type="EMBL" id="OW152823">
    <property type="protein sequence ID" value="CAH2039913.1"/>
    <property type="molecule type" value="Genomic_DNA"/>
</dbReference>
<sequence>MGFLTLYRSGGLRGLLARGAGGSLVPSLNATKNRLFSRAMVNDGRSRDTELGDERKRKLEQTPSVQAISGGGVNRSADAFRCRHMRRRGTPIEA</sequence>
<organism evidence="2 3">
    <name type="scientific">Iphiclides podalirius</name>
    <name type="common">scarce swallowtail</name>
    <dbReference type="NCBI Taxonomy" id="110791"/>
    <lineage>
        <taxon>Eukaryota</taxon>
        <taxon>Metazoa</taxon>
        <taxon>Ecdysozoa</taxon>
        <taxon>Arthropoda</taxon>
        <taxon>Hexapoda</taxon>
        <taxon>Insecta</taxon>
        <taxon>Pterygota</taxon>
        <taxon>Neoptera</taxon>
        <taxon>Endopterygota</taxon>
        <taxon>Lepidoptera</taxon>
        <taxon>Glossata</taxon>
        <taxon>Ditrysia</taxon>
        <taxon>Papilionoidea</taxon>
        <taxon>Papilionidae</taxon>
        <taxon>Papilioninae</taxon>
        <taxon>Iphiclides</taxon>
    </lineage>
</organism>